<dbReference type="Gramene" id="PHT69910">
    <property type="protein sequence ID" value="PHT69910"/>
    <property type="gene ID" value="T459_25014"/>
</dbReference>
<reference evidence="2 3" key="1">
    <citation type="journal article" date="2014" name="Nat. Genet.">
        <title>Genome sequence of the hot pepper provides insights into the evolution of pungency in Capsicum species.</title>
        <authorList>
            <person name="Kim S."/>
            <person name="Park M."/>
            <person name="Yeom S.I."/>
            <person name="Kim Y.M."/>
            <person name="Lee J.M."/>
            <person name="Lee H.A."/>
            <person name="Seo E."/>
            <person name="Choi J."/>
            <person name="Cheong K."/>
            <person name="Kim K.T."/>
            <person name="Jung K."/>
            <person name="Lee G.W."/>
            <person name="Oh S.K."/>
            <person name="Bae C."/>
            <person name="Kim S.B."/>
            <person name="Lee H.Y."/>
            <person name="Kim S.Y."/>
            <person name="Kim M.S."/>
            <person name="Kang B.C."/>
            <person name="Jo Y.D."/>
            <person name="Yang H.B."/>
            <person name="Jeong H.J."/>
            <person name="Kang W.H."/>
            <person name="Kwon J.K."/>
            <person name="Shin C."/>
            <person name="Lim J.Y."/>
            <person name="Park J.H."/>
            <person name="Huh J.H."/>
            <person name="Kim J.S."/>
            <person name="Kim B.D."/>
            <person name="Cohen O."/>
            <person name="Paran I."/>
            <person name="Suh M.C."/>
            <person name="Lee S.B."/>
            <person name="Kim Y.K."/>
            <person name="Shin Y."/>
            <person name="Noh S.J."/>
            <person name="Park J."/>
            <person name="Seo Y.S."/>
            <person name="Kwon S.Y."/>
            <person name="Kim H.A."/>
            <person name="Park J.M."/>
            <person name="Kim H.J."/>
            <person name="Choi S.B."/>
            <person name="Bosland P.W."/>
            <person name="Reeves G."/>
            <person name="Jo S.H."/>
            <person name="Lee B.W."/>
            <person name="Cho H.T."/>
            <person name="Choi H.S."/>
            <person name="Lee M.S."/>
            <person name="Yu Y."/>
            <person name="Do Choi Y."/>
            <person name="Park B.S."/>
            <person name="van Deynze A."/>
            <person name="Ashrafi H."/>
            <person name="Hill T."/>
            <person name="Kim W.T."/>
            <person name="Pai H.S."/>
            <person name="Ahn H.K."/>
            <person name="Yeam I."/>
            <person name="Giovannoni J.J."/>
            <person name="Rose J.K."/>
            <person name="Sorensen I."/>
            <person name="Lee S.J."/>
            <person name="Kim R.W."/>
            <person name="Choi I.Y."/>
            <person name="Choi B.S."/>
            <person name="Lim J.S."/>
            <person name="Lee Y.H."/>
            <person name="Choi D."/>
        </authorList>
    </citation>
    <scope>NUCLEOTIDE SEQUENCE [LARGE SCALE GENOMIC DNA]</scope>
    <source>
        <strain evidence="3">cv. CM334</strain>
    </source>
</reference>
<dbReference type="PANTHER" id="PTHR33022">
    <property type="entry name" value="DUF1985 DOMAIN-CONTAINING PROTEIN"/>
    <property type="match status" value="1"/>
</dbReference>
<gene>
    <name evidence="2" type="ORF">T459_25014</name>
</gene>
<name>A0A2G2YJJ8_CAPAN</name>
<evidence type="ECO:0000256" key="1">
    <source>
        <dbReference type="SAM" id="MobiDB-lite"/>
    </source>
</evidence>
<keyword evidence="3" id="KW-1185">Reference proteome</keyword>
<dbReference type="Proteomes" id="UP000222542">
    <property type="component" value="Unassembled WGS sequence"/>
</dbReference>
<evidence type="ECO:0000313" key="2">
    <source>
        <dbReference type="EMBL" id="PHT69910.1"/>
    </source>
</evidence>
<dbReference type="EMBL" id="AYRZ02000010">
    <property type="protein sequence ID" value="PHT69910.1"/>
    <property type="molecule type" value="Genomic_DNA"/>
</dbReference>
<feature type="region of interest" description="Disordered" evidence="1">
    <location>
        <begin position="1"/>
        <end position="107"/>
    </location>
</feature>
<feature type="compositionally biased region" description="Polar residues" evidence="1">
    <location>
        <begin position="1"/>
        <end position="16"/>
    </location>
</feature>
<evidence type="ECO:0008006" key="4">
    <source>
        <dbReference type="Google" id="ProtNLM"/>
    </source>
</evidence>
<proteinExistence type="predicted"/>
<organism evidence="2 3">
    <name type="scientific">Capsicum annuum</name>
    <name type="common">Capsicum pepper</name>
    <dbReference type="NCBI Taxonomy" id="4072"/>
    <lineage>
        <taxon>Eukaryota</taxon>
        <taxon>Viridiplantae</taxon>
        <taxon>Streptophyta</taxon>
        <taxon>Embryophyta</taxon>
        <taxon>Tracheophyta</taxon>
        <taxon>Spermatophyta</taxon>
        <taxon>Magnoliopsida</taxon>
        <taxon>eudicotyledons</taxon>
        <taxon>Gunneridae</taxon>
        <taxon>Pentapetalae</taxon>
        <taxon>asterids</taxon>
        <taxon>lamiids</taxon>
        <taxon>Solanales</taxon>
        <taxon>Solanaceae</taxon>
        <taxon>Solanoideae</taxon>
        <taxon>Capsiceae</taxon>
        <taxon>Capsicum</taxon>
    </lineage>
</organism>
<reference evidence="2 3" key="2">
    <citation type="journal article" date="2017" name="Genome Biol.">
        <title>New reference genome sequences of hot pepper reveal the massive evolution of plant disease-resistance genes by retroduplication.</title>
        <authorList>
            <person name="Kim S."/>
            <person name="Park J."/>
            <person name="Yeom S.I."/>
            <person name="Kim Y.M."/>
            <person name="Seo E."/>
            <person name="Kim K.T."/>
            <person name="Kim M.S."/>
            <person name="Lee J.M."/>
            <person name="Cheong K."/>
            <person name="Shin H.S."/>
            <person name="Kim S.B."/>
            <person name="Han K."/>
            <person name="Lee J."/>
            <person name="Park M."/>
            <person name="Lee H.A."/>
            <person name="Lee H.Y."/>
            <person name="Lee Y."/>
            <person name="Oh S."/>
            <person name="Lee J.H."/>
            <person name="Choi E."/>
            <person name="Choi E."/>
            <person name="Lee S.E."/>
            <person name="Jeon J."/>
            <person name="Kim H."/>
            <person name="Choi G."/>
            <person name="Song H."/>
            <person name="Lee J."/>
            <person name="Lee S.C."/>
            <person name="Kwon J.K."/>
            <person name="Lee H.Y."/>
            <person name="Koo N."/>
            <person name="Hong Y."/>
            <person name="Kim R.W."/>
            <person name="Kang W.H."/>
            <person name="Huh J.H."/>
            <person name="Kang B.C."/>
            <person name="Yang T.J."/>
            <person name="Lee Y.H."/>
            <person name="Bennetzen J.L."/>
            <person name="Choi D."/>
        </authorList>
    </citation>
    <scope>NUCLEOTIDE SEQUENCE [LARGE SCALE GENOMIC DNA]</scope>
    <source>
        <strain evidence="3">cv. CM334</strain>
    </source>
</reference>
<sequence>MNNKFSEVLKSLQQKNETVEKEKFAKQSPKEGQHSNDVADFEDHSNSISPHFILKKTEKTESRQEYDPSDDVVDHAGHTSTDNVVKETDKPVEMEEDKTNQAPSFCKNGEQHEKDAAIENQSDIVVEEMQLLDSIIPGREHDMALTIYKPSPTTLVEYMISDTHKVPTDWAASKSYKEKTEDCGVFVAVYAENLSEGLGISCSGIDAQYHHLRYITLLCKYGSEKVENNYFSKNDDPPRPRSKSHQKKQTVFCILRSYLFV</sequence>
<feature type="compositionally biased region" description="Basic and acidic residues" evidence="1">
    <location>
        <begin position="84"/>
        <end position="99"/>
    </location>
</feature>
<comment type="caution">
    <text evidence="2">The sequence shown here is derived from an EMBL/GenBank/DDBJ whole genome shotgun (WGS) entry which is preliminary data.</text>
</comment>
<feature type="compositionally biased region" description="Basic and acidic residues" evidence="1">
    <location>
        <begin position="55"/>
        <end position="77"/>
    </location>
</feature>
<protein>
    <recommendedName>
        <fullName evidence="4">Ubiquitin-like protease family profile domain-containing protein</fullName>
    </recommendedName>
</protein>
<evidence type="ECO:0000313" key="3">
    <source>
        <dbReference type="Proteomes" id="UP000222542"/>
    </source>
</evidence>
<accession>A0A2G2YJJ8</accession>
<dbReference type="PANTHER" id="PTHR33022:SF13">
    <property type="entry name" value="UBIQUITIN-LIKE PROTEASE FAMILY PROFILE DOMAIN-CONTAINING PROTEIN"/>
    <property type="match status" value="1"/>
</dbReference>
<feature type="compositionally biased region" description="Basic and acidic residues" evidence="1">
    <location>
        <begin position="17"/>
        <end position="34"/>
    </location>
</feature>
<dbReference type="AlphaFoldDB" id="A0A2G2YJJ8"/>